<dbReference type="Pfam" id="PF00930">
    <property type="entry name" value="DPPIV_N"/>
    <property type="match status" value="1"/>
</dbReference>
<dbReference type="GO" id="GO:0008239">
    <property type="term" value="F:dipeptidyl-peptidase activity"/>
    <property type="evidence" value="ECO:0007669"/>
    <property type="project" value="TreeGrafter"/>
</dbReference>
<keyword evidence="5" id="KW-1185">Reference proteome</keyword>
<dbReference type="InterPro" id="IPR029058">
    <property type="entry name" value="AB_hydrolase_fold"/>
</dbReference>
<feature type="domain" description="Peptidase S9 prolyl oligopeptidase catalytic" evidence="2">
    <location>
        <begin position="557"/>
        <end position="751"/>
    </location>
</feature>
<dbReference type="SUPFAM" id="SSF53474">
    <property type="entry name" value="alpha/beta-Hydrolases"/>
    <property type="match status" value="1"/>
</dbReference>
<evidence type="ECO:0000313" key="4">
    <source>
        <dbReference type="EMBL" id="SOS75043.1"/>
    </source>
</evidence>
<dbReference type="FunFam" id="3.40.50.1820:FF:000003">
    <property type="entry name" value="Dipeptidyl peptidase 4"/>
    <property type="match status" value="1"/>
</dbReference>
<dbReference type="InterPro" id="IPR050278">
    <property type="entry name" value="Serine_Prot_S9B/DPPIV"/>
</dbReference>
<dbReference type="AlphaFoldDB" id="A0A2H1YHU3"/>
<evidence type="ECO:0000256" key="1">
    <source>
        <dbReference type="ARBA" id="ARBA00023180"/>
    </source>
</evidence>
<proteinExistence type="predicted"/>
<dbReference type="Gene3D" id="2.140.10.30">
    <property type="entry name" value="Dipeptidylpeptidase IV, N-terminal domain"/>
    <property type="match status" value="1"/>
</dbReference>
<dbReference type="Gene3D" id="3.40.50.1820">
    <property type="entry name" value="alpha/beta hydrolase"/>
    <property type="match status" value="1"/>
</dbReference>
<dbReference type="GO" id="GO:0008236">
    <property type="term" value="F:serine-type peptidase activity"/>
    <property type="evidence" value="ECO:0007669"/>
    <property type="project" value="InterPro"/>
</dbReference>
<dbReference type="EMBL" id="OENF01000038">
    <property type="protein sequence ID" value="SOS75043.1"/>
    <property type="molecule type" value="Genomic_DNA"/>
</dbReference>
<name>A0A2H1YHU3_9FLAO</name>
<organism evidence="4 5">
    <name type="scientific">Tenacibaculum piscium</name>
    <dbReference type="NCBI Taxonomy" id="1458515"/>
    <lineage>
        <taxon>Bacteria</taxon>
        <taxon>Pseudomonadati</taxon>
        <taxon>Bacteroidota</taxon>
        <taxon>Flavobacteriia</taxon>
        <taxon>Flavobacteriales</taxon>
        <taxon>Flavobacteriaceae</taxon>
        <taxon>Tenacibaculum</taxon>
    </lineage>
</organism>
<feature type="domain" description="Dipeptidylpeptidase IV N-terminal" evidence="3">
    <location>
        <begin position="131"/>
        <end position="467"/>
    </location>
</feature>
<accession>A0A2H1YHU3</accession>
<gene>
    <name evidence="4" type="ORF">TNO020_430047</name>
</gene>
<keyword evidence="1" id="KW-0325">Glycoprotein</keyword>
<dbReference type="Proteomes" id="UP000234211">
    <property type="component" value="Unassembled WGS sequence"/>
</dbReference>
<sequence>MNPVKIGGLFSIYAFFDTFFADFSVNLANFSDKQQFNMKKILIIFIGISTFLQAQKKEVSLEDIWRKGTFRADYMNSLNSMNGDFYSLLNTENGTSTVDKYSYKTLEKVESIVNGATLNGLKTFQSYSFNSDETKLILGTNFKPIFRHSFLGTFYLYDVSSKMLTLIGEDIQRPTFSPDSNKVAYAKDNNLFIRDFSNNTLVQVTKDGEKNKIINGITDWVYEEEFAFVRAFEWSADGTNLAYLRFDESAVKTFSMDVYGNEIYPTQEVFKYPKAGEENAKVTVHIYNLNTNGTAKVLFGNYEYIPRINWTKDDNILAVRTLNRHQNDLKMYFINAETYDTSLILNETDNAFVAVNDDLTFLEDNSFIWSSEKDGYNHMYHYDKKGKIINQITKGNWEVTNYYGFDADKKTIYYQSVENGSINRGVYSISLSGDYKKLISNPSGTNNASFSKNRHYFINTFSDATTPTVYSLRDNTGKVLKTIKDNADLKQVVSQYNLSKKEFSTININGNDLNMYTIKPANFDASKKYPVLMYQYSGPGSQSVKNSWNDSNDYWHQMLAQSGYIIVCVDGRGTGFKGRDFKKVTYLNLVKYETEDQISVAKKLADLPYIDANRIGIWGWSFGGHMSTNCILKGNDIFTTAIAVAPVTTWRFYDSVYTERYMRTPSENPTGYDENSPLNYPELLKGKYLLIHGTGDDNVHVQNAYRMAEALIQANKQFEWGMYPDKNHGIYGGNTRLHLYTKMTNFIKNNL</sequence>
<dbReference type="SUPFAM" id="SSF82171">
    <property type="entry name" value="DPP6 N-terminal domain-like"/>
    <property type="match status" value="1"/>
</dbReference>
<dbReference type="GO" id="GO:0006508">
    <property type="term" value="P:proteolysis"/>
    <property type="evidence" value="ECO:0007669"/>
    <property type="project" value="InterPro"/>
</dbReference>
<evidence type="ECO:0000259" key="2">
    <source>
        <dbReference type="Pfam" id="PF00326"/>
    </source>
</evidence>
<dbReference type="Pfam" id="PF00326">
    <property type="entry name" value="Peptidase_S9"/>
    <property type="match status" value="1"/>
</dbReference>
<dbReference type="InterPro" id="IPR001375">
    <property type="entry name" value="Peptidase_S9_cat"/>
</dbReference>
<protein>
    <submittedName>
        <fullName evidence="4">Peptidase S9</fullName>
    </submittedName>
</protein>
<dbReference type="PANTHER" id="PTHR11731">
    <property type="entry name" value="PROTEASE FAMILY S9B,C DIPEPTIDYL-PEPTIDASE IV-RELATED"/>
    <property type="match status" value="1"/>
</dbReference>
<dbReference type="InterPro" id="IPR002469">
    <property type="entry name" value="Peptidase_S9B_N"/>
</dbReference>
<dbReference type="PANTHER" id="PTHR11731:SF193">
    <property type="entry name" value="DIPEPTIDYL PEPTIDASE 9"/>
    <property type="match status" value="1"/>
</dbReference>
<evidence type="ECO:0000259" key="3">
    <source>
        <dbReference type="Pfam" id="PF00930"/>
    </source>
</evidence>
<reference evidence="5" key="1">
    <citation type="submission" date="2017-11" db="EMBL/GenBank/DDBJ databases">
        <authorList>
            <person name="Duchaud E."/>
        </authorList>
    </citation>
    <scope>NUCLEOTIDE SEQUENCE [LARGE SCALE GENOMIC DNA]</scope>
    <source>
        <strain evidence="5">Tenacibaculum sp. TNO020</strain>
    </source>
</reference>
<evidence type="ECO:0000313" key="5">
    <source>
        <dbReference type="Proteomes" id="UP000234211"/>
    </source>
</evidence>